<name>M2A8L0_9BACT</name>
<reference evidence="1" key="1">
    <citation type="submission" date="2012-11" db="EMBL/GenBank/DDBJ databases">
        <title>Permanent draft genomes of Rhodopirellula europaea strain SH398 and 6C.</title>
        <authorList>
            <person name="Richter M."/>
            <person name="Richter-Heitmann T."/>
            <person name="Frank C."/>
            <person name="Harder J."/>
            <person name="Glockner F.O."/>
        </authorList>
    </citation>
    <scope>NUCLEOTIDE SEQUENCE</scope>
    <source>
        <strain evidence="1">6C</strain>
    </source>
</reference>
<organism evidence="1 2">
    <name type="scientific">Rhodopirellula europaea 6C</name>
    <dbReference type="NCBI Taxonomy" id="1263867"/>
    <lineage>
        <taxon>Bacteria</taxon>
        <taxon>Pseudomonadati</taxon>
        <taxon>Planctomycetota</taxon>
        <taxon>Planctomycetia</taxon>
        <taxon>Pirellulales</taxon>
        <taxon>Pirellulaceae</taxon>
        <taxon>Rhodopirellula</taxon>
    </lineage>
</organism>
<reference evidence="1" key="2">
    <citation type="journal article" date="2013" name="Mar. Genomics">
        <title>Expression of sulfatases in Rhodopirellula baltica and the diversity of sulfatases in the genus Rhodopirellula.</title>
        <authorList>
            <person name="Wegner C.E."/>
            <person name="Richter-Heitmann T."/>
            <person name="Klindworth A."/>
            <person name="Klockow C."/>
            <person name="Richter M."/>
            <person name="Achstetter T."/>
            <person name="Glockner F.O."/>
            <person name="Harder J."/>
        </authorList>
    </citation>
    <scope>NUCLEOTIDE SEQUENCE [LARGE SCALE GENOMIC DNA]</scope>
    <source>
        <strain evidence="1">6C</strain>
    </source>
</reference>
<proteinExistence type="predicted"/>
<dbReference type="EMBL" id="ANMO01000056">
    <property type="protein sequence ID" value="EMB18251.1"/>
    <property type="molecule type" value="Genomic_DNA"/>
</dbReference>
<comment type="caution">
    <text evidence="1">The sequence shown here is derived from an EMBL/GenBank/DDBJ whole genome shotgun (WGS) entry which is preliminary data.</text>
</comment>
<evidence type="ECO:0000313" key="1">
    <source>
        <dbReference type="EMBL" id="EMB18251.1"/>
    </source>
</evidence>
<evidence type="ECO:0000313" key="2">
    <source>
        <dbReference type="Proteomes" id="UP000011529"/>
    </source>
</evidence>
<protein>
    <submittedName>
        <fullName evidence="1">Uncharacterized protein</fullName>
    </submittedName>
</protein>
<accession>M2A8L0</accession>
<gene>
    <name evidence="1" type="ORF">RE6C_01023</name>
</gene>
<dbReference type="Proteomes" id="UP000011529">
    <property type="component" value="Unassembled WGS sequence"/>
</dbReference>
<sequence>MLFMTRSREEGINFATWSQSLSGKDLTTDEAFVFAYSLVCMSHTRVFWV</sequence>
<keyword evidence="2" id="KW-1185">Reference proteome</keyword>
<dbReference type="AlphaFoldDB" id="M2A8L0"/>